<dbReference type="Gene3D" id="3.10.450.90">
    <property type="entry name" value="ArcTGT, C2 domain"/>
    <property type="match status" value="1"/>
</dbReference>
<organism evidence="2 3">
    <name type="scientific">Candidatus Lokiarchaeum ossiferum</name>
    <dbReference type="NCBI Taxonomy" id="2951803"/>
    <lineage>
        <taxon>Archaea</taxon>
        <taxon>Promethearchaeati</taxon>
        <taxon>Promethearchaeota</taxon>
        <taxon>Promethearchaeia</taxon>
        <taxon>Promethearchaeales</taxon>
        <taxon>Promethearchaeaceae</taxon>
        <taxon>Candidatus Lokiarchaeum</taxon>
    </lineage>
</organism>
<dbReference type="PROSITE" id="PS50890">
    <property type="entry name" value="PUA"/>
    <property type="match status" value="1"/>
</dbReference>
<evidence type="ECO:0000259" key="1">
    <source>
        <dbReference type="SMART" id="SM00359"/>
    </source>
</evidence>
<dbReference type="InterPro" id="IPR029402">
    <property type="entry name" value="TGT_C2"/>
</dbReference>
<dbReference type="Pfam" id="PF14810">
    <property type="entry name" value="TGT_C2"/>
    <property type="match status" value="1"/>
</dbReference>
<dbReference type="Proteomes" id="UP001208689">
    <property type="component" value="Chromosome"/>
</dbReference>
<reference evidence="2" key="1">
    <citation type="submission" date="2022-09" db="EMBL/GenBank/DDBJ databases">
        <title>Actin cytoskeleton and complex cell architecture in an #Asgard archaeon.</title>
        <authorList>
            <person name="Ponce Toledo R.I."/>
            <person name="Schleper C."/>
            <person name="Rodrigues Oliveira T."/>
            <person name="Wollweber F."/>
            <person name="Xu J."/>
            <person name="Rittmann S."/>
            <person name="Klingl A."/>
            <person name="Pilhofer M."/>
        </authorList>
    </citation>
    <scope>NUCLEOTIDE SEQUENCE</scope>
    <source>
        <strain evidence="2">B-35</strain>
    </source>
</reference>
<keyword evidence="2" id="KW-0808">Transferase</keyword>
<dbReference type="InterPro" id="IPR004521">
    <property type="entry name" value="Uncharacterised_CHP00451"/>
</dbReference>
<feature type="domain" description="PUA" evidence="1">
    <location>
        <begin position="88"/>
        <end position="162"/>
    </location>
</feature>
<dbReference type="CDD" id="cd21149">
    <property type="entry name" value="PUA_archaeosine_TGT"/>
    <property type="match status" value="1"/>
</dbReference>
<dbReference type="InterPro" id="IPR038250">
    <property type="entry name" value="TGT_C2_sf"/>
</dbReference>
<dbReference type="SMART" id="SM00359">
    <property type="entry name" value="PUA"/>
    <property type="match status" value="1"/>
</dbReference>
<dbReference type="SUPFAM" id="SSF88802">
    <property type="entry name" value="Pre-PUA domain"/>
    <property type="match status" value="1"/>
</dbReference>
<dbReference type="Gene3D" id="2.30.130.10">
    <property type="entry name" value="PUA domain"/>
    <property type="match status" value="1"/>
</dbReference>
<gene>
    <name evidence="2" type="ORF">NEF87_002626</name>
</gene>
<proteinExistence type="predicted"/>
<protein>
    <submittedName>
        <fullName evidence="2">tRNA-guanine(15) transglycosylase</fullName>
        <ecNumber evidence="2">2.4.2.48</ecNumber>
    </submittedName>
</protein>
<keyword evidence="2" id="KW-0328">Glycosyltransferase</keyword>
<evidence type="ECO:0000313" key="3">
    <source>
        <dbReference type="Proteomes" id="UP001208689"/>
    </source>
</evidence>
<dbReference type="GO" id="GO:0016757">
    <property type="term" value="F:glycosyltransferase activity"/>
    <property type="evidence" value="ECO:0007669"/>
    <property type="project" value="UniProtKB-KW"/>
</dbReference>
<dbReference type="InterPro" id="IPR036974">
    <property type="entry name" value="PUA_sf"/>
</dbReference>
<dbReference type="EC" id="2.4.2.48" evidence="2"/>
<accession>A0ABY6HSE4</accession>
<dbReference type="InterPro" id="IPR015947">
    <property type="entry name" value="PUA-like_sf"/>
</dbReference>
<evidence type="ECO:0000313" key="2">
    <source>
        <dbReference type="EMBL" id="UYP46341.1"/>
    </source>
</evidence>
<dbReference type="InterPro" id="IPR002478">
    <property type="entry name" value="PUA"/>
</dbReference>
<sequence length="168" mass="19119">MKMQSLSKAQLFHVLHQIFSYQFSENIADLFLEPFEDMVIKFSRRTGKVKQIFYQGELQSTYRSPFGTFSLTLYAALRILKKIPNPNNRIQVQHDVADFIRQGKSVFSQHVELLDKNLKIGDEVFVVDESDELLAIGKLNAPVNLILSSNSGCAVKVRKGVNSIKLKN</sequence>
<dbReference type="Pfam" id="PF01472">
    <property type="entry name" value="PUA"/>
    <property type="match status" value="1"/>
</dbReference>
<name>A0ABY6HSE4_9ARCH</name>
<dbReference type="SUPFAM" id="SSF88697">
    <property type="entry name" value="PUA domain-like"/>
    <property type="match status" value="1"/>
</dbReference>
<dbReference type="NCBIfam" id="TIGR00451">
    <property type="entry name" value="unchar_dom_2"/>
    <property type="match status" value="1"/>
</dbReference>
<dbReference type="EMBL" id="CP104013">
    <property type="protein sequence ID" value="UYP46341.1"/>
    <property type="molecule type" value="Genomic_DNA"/>
</dbReference>
<keyword evidence="3" id="KW-1185">Reference proteome</keyword>